<dbReference type="GeneID" id="25741929"/>
<evidence type="ECO:0000256" key="1">
    <source>
        <dbReference type="ARBA" id="ARBA00004430"/>
    </source>
</evidence>
<dbReference type="PANTHER" id="PTHR46759">
    <property type="entry name" value="LEUCINE-RICH REPEAT-CONTAINING PROTEIN 72"/>
    <property type="match status" value="1"/>
</dbReference>
<dbReference type="STRING" id="145388.A0A0D2JHS7"/>
<reference evidence="2 3" key="1">
    <citation type="journal article" date="2013" name="BMC Genomics">
        <title>Reconstruction of the lipid metabolism for the microalga Monoraphidium neglectum from its genome sequence reveals characteristics suitable for biofuel production.</title>
        <authorList>
            <person name="Bogen C."/>
            <person name="Al-Dilaimi A."/>
            <person name="Albersmeier A."/>
            <person name="Wichmann J."/>
            <person name="Grundmann M."/>
            <person name="Rupp O."/>
            <person name="Lauersen K.J."/>
            <person name="Blifernez-Klassen O."/>
            <person name="Kalinowski J."/>
            <person name="Goesmann A."/>
            <person name="Mussgnug J.H."/>
            <person name="Kruse O."/>
        </authorList>
    </citation>
    <scope>NUCLEOTIDE SEQUENCE [LARGE SCALE GENOMIC DNA]</scope>
    <source>
        <strain evidence="2 3">SAG 48.87</strain>
    </source>
</reference>
<protein>
    <submittedName>
        <fullName evidence="2">Leucine-rich repeat-containing protein 23</fullName>
    </submittedName>
</protein>
<dbReference type="Gene3D" id="3.80.10.10">
    <property type="entry name" value="Ribonuclease Inhibitor"/>
    <property type="match status" value="1"/>
</dbReference>
<dbReference type="GO" id="GO:0005930">
    <property type="term" value="C:axoneme"/>
    <property type="evidence" value="ECO:0007669"/>
    <property type="project" value="UniProtKB-SubCell"/>
</dbReference>
<evidence type="ECO:0000313" key="2">
    <source>
        <dbReference type="EMBL" id="KIY98907.1"/>
    </source>
</evidence>
<dbReference type="Proteomes" id="UP000054498">
    <property type="component" value="Unassembled WGS sequence"/>
</dbReference>
<gene>
    <name evidence="2" type="ORF">MNEG_9054</name>
</gene>
<keyword evidence="3" id="KW-1185">Reference proteome</keyword>
<proteinExistence type="predicted"/>
<dbReference type="Pfam" id="PF14580">
    <property type="entry name" value="LRR_9"/>
    <property type="match status" value="1"/>
</dbReference>
<name>A0A0D2JHS7_9CHLO</name>
<accession>A0A0D2JHS7</accession>
<dbReference type="InterPro" id="IPR032675">
    <property type="entry name" value="LRR_dom_sf"/>
</dbReference>
<dbReference type="EMBL" id="KK102023">
    <property type="protein sequence ID" value="KIY98907.1"/>
    <property type="molecule type" value="Genomic_DNA"/>
</dbReference>
<dbReference type="KEGG" id="mng:MNEG_9054"/>
<organism evidence="2 3">
    <name type="scientific">Monoraphidium neglectum</name>
    <dbReference type="NCBI Taxonomy" id="145388"/>
    <lineage>
        <taxon>Eukaryota</taxon>
        <taxon>Viridiplantae</taxon>
        <taxon>Chlorophyta</taxon>
        <taxon>core chlorophytes</taxon>
        <taxon>Chlorophyceae</taxon>
        <taxon>CS clade</taxon>
        <taxon>Sphaeropleales</taxon>
        <taxon>Selenastraceae</taxon>
        <taxon>Monoraphidium</taxon>
    </lineage>
</organism>
<dbReference type="AlphaFoldDB" id="A0A0D2JHS7"/>
<comment type="subcellular location">
    <subcellularLocation>
        <location evidence="1">Cytoplasm</location>
        <location evidence="1">Cytoskeleton</location>
        <location evidence="1">Cilium axoneme</location>
    </subcellularLocation>
</comment>
<dbReference type="InterPro" id="IPR042655">
    <property type="entry name" value="LRC72"/>
</dbReference>
<evidence type="ECO:0000313" key="3">
    <source>
        <dbReference type="Proteomes" id="UP000054498"/>
    </source>
</evidence>
<sequence length="327" mass="35535">MVYMTQLHDHAAGGATLASMRGAPAVVISHPLAELADGGRNAKSIKDCTELCLSGRAIERLHGFEPLVNLEALWLNGNALRCATGLDANTRLRELYLHDNQLCTLRGSLGRLKFLTHLDLGGNLLRDLPKVLARLERLRCLRHLNLQGNPCCEEPGYRLQVVHRLPWLEVLDWHQVTDAERRRAREVVGGDVVSSTVAFGRRVPADNAWRERAPQQSVLEQELAQAAARVREARLEAQDRIEAEAYMRNPDAAFWMPRDTLPPPPGVAAHHAATEVRNGCGGVGTSNSGSSGGGCGGVAGLQPSGVVTVARSVFEPRWAVSSVALRV</sequence>
<dbReference type="SUPFAM" id="SSF52058">
    <property type="entry name" value="L domain-like"/>
    <property type="match status" value="1"/>
</dbReference>
<dbReference type="PANTHER" id="PTHR46759:SF1">
    <property type="entry name" value="LEUCINE-RICH REPEAT-CONTAINING PROTEIN 72"/>
    <property type="match status" value="1"/>
</dbReference>
<dbReference type="OrthoDB" id="1517790at2759"/>
<dbReference type="RefSeq" id="XP_013897927.1">
    <property type="nucleotide sequence ID" value="XM_014042473.1"/>
</dbReference>